<name>C6HV05_9BACT</name>
<dbReference type="AlphaFoldDB" id="C6HV05"/>
<evidence type="ECO:0000313" key="2">
    <source>
        <dbReference type="EMBL" id="EES53616.1"/>
    </source>
</evidence>
<dbReference type="EMBL" id="GG693859">
    <property type="protein sequence ID" value="EES53616.1"/>
    <property type="molecule type" value="Genomic_DNA"/>
</dbReference>
<keyword evidence="1" id="KW-0732">Signal</keyword>
<reference evidence="2 3" key="1">
    <citation type="journal article" date="2009" name="Appl. Environ. Microbiol.">
        <title>Community genomic and proteomic analyses of chemoautotrophic iron-oxidizing "Leptospirillum rubarum" (Group II) and "Leptospirillum ferrodiazotrophum" (Group III) bacteria in acid mine drainage biofilms.</title>
        <authorList>
            <person name="Goltsman D.S."/>
            <person name="Denef V.J."/>
            <person name="Singer S.W."/>
            <person name="VerBerkmoes N.C."/>
            <person name="Lefsrud M."/>
            <person name="Mueller R.S."/>
            <person name="Dick G.J."/>
            <person name="Sun C.L."/>
            <person name="Wheeler K.E."/>
            <person name="Zemla A."/>
            <person name="Baker B.J."/>
            <person name="Hauser L."/>
            <person name="Land M."/>
            <person name="Shah M.B."/>
            <person name="Thelen M.P."/>
            <person name="Hettich R.L."/>
            <person name="Banfield J.F."/>
        </authorList>
    </citation>
    <scope>NUCLEOTIDE SEQUENCE [LARGE SCALE GENOMIC DNA]</scope>
</reference>
<protein>
    <submittedName>
        <fullName evidence="2">Uncharacterized protein</fullName>
    </submittedName>
</protein>
<dbReference type="Proteomes" id="UP000009374">
    <property type="component" value="Unassembled WGS sequence"/>
</dbReference>
<accession>C6HV05</accession>
<gene>
    <name evidence="2" type="ORF">UBAL3_74420075</name>
</gene>
<keyword evidence="3" id="KW-1185">Reference proteome</keyword>
<organism evidence="2 3">
    <name type="scientific">Leptospirillum ferrodiazotrophum</name>
    <dbReference type="NCBI Taxonomy" id="412449"/>
    <lineage>
        <taxon>Bacteria</taxon>
        <taxon>Pseudomonadati</taxon>
        <taxon>Nitrospirota</taxon>
        <taxon>Nitrospiria</taxon>
        <taxon>Nitrospirales</taxon>
        <taxon>Nitrospiraceae</taxon>
        <taxon>Leptospirillum</taxon>
    </lineage>
</organism>
<evidence type="ECO:0000256" key="1">
    <source>
        <dbReference type="SAM" id="SignalP"/>
    </source>
</evidence>
<sequence length="167" mass="18536">MSRQILRLLPALLIALPLSFASPVYAKGSAPVDLRTLEIDSTHPGTRISVPRTKAFTGSHRMVFRFLGSPKFFVGVIVKSYDAQGRLLHHGLFDQGPIDEVLSRALYHKDERIQILGIFTGPSASHPMVLRIRRLSTNQTRDIPLPRALSLLVSHIGAQPDLVWAAR</sequence>
<evidence type="ECO:0000313" key="3">
    <source>
        <dbReference type="Proteomes" id="UP000009374"/>
    </source>
</evidence>
<proteinExistence type="predicted"/>
<feature type="signal peptide" evidence="1">
    <location>
        <begin position="1"/>
        <end position="26"/>
    </location>
</feature>
<feature type="chain" id="PRO_5002966196" evidence="1">
    <location>
        <begin position="27"/>
        <end position="167"/>
    </location>
</feature>